<accession>A0A8H5AW81</accession>
<keyword evidence="9" id="KW-1185">Reference proteome</keyword>
<reference evidence="8 9" key="1">
    <citation type="journal article" date="2020" name="ISME J.">
        <title>Uncovering the hidden diversity of litter-decomposition mechanisms in mushroom-forming fungi.</title>
        <authorList>
            <person name="Floudas D."/>
            <person name="Bentzer J."/>
            <person name="Ahren D."/>
            <person name="Johansson T."/>
            <person name="Persson P."/>
            <person name="Tunlid A."/>
        </authorList>
    </citation>
    <scope>NUCLEOTIDE SEQUENCE [LARGE SCALE GENOMIC DNA]</scope>
    <source>
        <strain evidence="8 9">CBS 101986</strain>
    </source>
</reference>
<dbReference type="GO" id="GO:0006120">
    <property type="term" value="P:mitochondrial electron transport, NADH to ubiquinone"/>
    <property type="evidence" value="ECO:0007669"/>
    <property type="project" value="InterPro"/>
</dbReference>
<dbReference type="EMBL" id="JAACJJ010000056">
    <property type="protein sequence ID" value="KAF5312107.1"/>
    <property type="molecule type" value="Genomic_DNA"/>
</dbReference>
<evidence type="ECO:0000256" key="6">
    <source>
        <dbReference type="ARBA" id="ARBA00023136"/>
    </source>
</evidence>
<sequence length="157" mass="16172">MAEAPQEVYTPKPTLQIASKVALTGAGVGLVYSALQNALGTHTHGAMGVLTRTGGTIGFFAAMGGAFAFTDAFVANERRTEDHLNKAAGGCAAGFLAGMKHRSLPAAITGCALLGGTMGVIDYAGSITGDRSISKEEKRNRFFKHTPPPLIDSSSSD</sequence>
<evidence type="ECO:0000256" key="7">
    <source>
        <dbReference type="SAM" id="MobiDB-lite"/>
    </source>
</evidence>
<keyword evidence="5" id="KW-0496">Mitochondrion</keyword>
<gene>
    <name evidence="8" type="ORF">D9619_003500</name>
</gene>
<dbReference type="PANTHER" id="PTHR21382">
    <property type="entry name" value="NADH-UBIQUINONE OXIDOREDUCTASE SUBUNIT"/>
    <property type="match status" value="1"/>
</dbReference>
<dbReference type="AlphaFoldDB" id="A0A8H5AW81"/>
<name>A0A8H5AW81_9AGAR</name>
<keyword evidence="6" id="KW-0472">Membrane</keyword>
<evidence type="ECO:0000256" key="2">
    <source>
        <dbReference type="ARBA" id="ARBA00022692"/>
    </source>
</evidence>
<dbReference type="GO" id="GO:0045271">
    <property type="term" value="C:respiratory chain complex I"/>
    <property type="evidence" value="ECO:0007669"/>
    <property type="project" value="InterPro"/>
</dbReference>
<keyword evidence="4" id="KW-1133">Transmembrane helix</keyword>
<evidence type="ECO:0000313" key="8">
    <source>
        <dbReference type="EMBL" id="KAF5312107.1"/>
    </source>
</evidence>
<evidence type="ECO:0000256" key="1">
    <source>
        <dbReference type="ARBA" id="ARBA00004448"/>
    </source>
</evidence>
<evidence type="ECO:0008006" key="10">
    <source>
        <dbReference type="Google" id="ProtNLM"/>
    </source>
</evidence>
<dbReference type="OrthoDB" id="1913277at2759"/>
<keyword evidence="3" id="KW-0999">Mitochondrion inner membrane</keyword>
<dbReference type="InterPro" id="IPR039205">
    <property type="entry name" value="NDUFA11"/>
</dbReference>
<dbReference type="PANTHER" id="PTHR21382:SF1">
    <property type="entry name" value="NADH DEHYDROGENASE [UBIQUINONE] 1 ALPHA SUBCOMPLEX SUBUNIT 11"/>
    <property type="match status" value="1"/>
</dbReference>
<evidence type="ECO:0000256" key="3">
    <source>
        <dbReference type="ARBA" id="ARBA00022792"/>
    </source>
</evidence>
<evidence type="ECO:0000256" key="4">
    <source>
        <dbReference type="ARBA" id="ARBA00022989"/>
    </source>
</evidence>
<proteinExistence type="predicted"/>
<evidence type="ECO:0000256" key="5">
    <source>
        <dbReference type="ARBA" id="ARBA00023128"/>
    </source>
</evidence>
<feature type="region of interest" description="Disordered" evidence="7">
    <location>
        <begin position="138"/>
        <end position="157"/>
    </location>
</feature>
<dbReference type="GO" id="GO:0005743">
    <property type="term" value="C:mitochondrial inner membrane"/>
    <property type="evidence" value="ECO:0007669"/>
    <property type="project" value="UniProtKB-SubCell"/>
</dbReference>
<protein>
    <recommendedName>
        <fullName evidence="10">NADH dehydrogenase [ubiquinone] 1 alpha subcomplex subunit 11</fullName>
    </recommendedName>
</protein>
<organism evidence="8 9">
    <name type="scientific">Psilocybe cf. subviscida</name>
    <dbReference type="NCBI Taxonomy" id="2480587"/>
    <lineage>
        <taxon>Eukaryota</taxon>
        <taxon>Fungi</taxon>
        <taxon>Dikarya</taxon>
        <taxon>Basidiomycota</taxon>
        <taxon>Agaricomycotina</taxon>
        <taxon>Agaricomycetes</taxon>
        <taxon>Agaricomycetidae</taxon>
        <taxon>Agaricales</taxon>
        <taxon>Agaricineae</taxon>
        <taxon>Strophariaceae</taxon>
        <taxon>Psilocybe</taxon>
    </lineage>
</organism>
<comment type="caution">
    <text evidence="8">The sequence shown here is derived from an EMBL/GenBank/DDBJ whole genome shotgun (WGS) entry which is preliminary data.</text>
</comment>
<comment type="subcellular location">
    <subcellularLocation>
        <location evidence="1">Mitochondrion inner membrane</location>
        <topology evidence="1">Multi-pass membrane protein</topology>
    </subcellularLocation>
</comment>
<keyword evidence="2" id="KW-0812">Transmembrane</keyword>
<evidence type="ECO:0000313" key="9">
    <source>
        <dbReference type="Proteomes" id="UP000567179"/>
    </source>
</evidence>
<dbReference type="Proteomes" id="UP000567179">
    <property type="component" value="Unassembled WGS sequence"/>
</dbReference>